<dbReference type="Proteomes" id="UP000552954">
    <property type="component" value="Unassembled WGS sequence"/>
</dbReference>
<reference evidence="3 4" key="1">
    <citation type="submission" date="2020-05" db="EMBL/GenBank/DDBJ databases">
        <authorList>
            <person name="Khan S.A."/>
            <person name="Jeon C.O."/>
            <person name="Chun B.H."/>
        </authorList>
    </citation>
    <scope>NUCLEOTIDE SEQUENCE [LARGE SCALE GENOMIC DNA]</scope>
    <source>
        <strain evidence="3 4">B156</strain>
    </source>
</reference>
<name>A0A849KAK7_9BURK</name>
<evidence type="ECO:0000313" key="4">
    <source>
        <dbReference type="Proteomes" id="UP000552954"/>
    </source>
</evidence>
<dbReference type="RefSeq" id="WP_171563672.1">
    <property type="nucleotide sequence ID" value="NZ_JABFCS010000002.1"/>
</dbReference>
<dbReference type="AlphaFoldDB" id="A0A849KAK7"/>
<sequence>MKSWWPRGRKAAGEAAAPDTTPAPAGPAHHAEHVMRRLEWKVIRRLDGLLQGDYRTLLRGTGLDLADLREYQLHDDVRHIDWNVTARMQSPYVRVFTEDREMSAWFLVDLSPSVDFGSGELRKRNVSAEFVAVLARMLTRHGNRVGAMLYGSGVDTVIPTRNGRRHVLHLLHSMLDRTATGESGPTRLHELLASAASMIKRRSTIFVVSDFISEPGWEKPLAQLAQRHEVVAVRVLDPLELDLPDLGLLTLRDSETGEQVVVDTHDATFRKRFARIAAQREAELRQALVKSSVDALELSTDADLVDAIVRFVDMRKRRSQLSSGGLPAHLRARAA</sequence>
<feature type="compositionally biased region" description="Low complexity" evidence="1">
    <location>
        <begin position="13"/>
        <end position="28"/>
    </location>
</feature>
<keyword evidence="4" id="KW-1185">Reference proteome</keyword>
<dbReference type="InterPro" id="IPR036465">
    <property type="entry name" value="vWFA_dom_sf"/>
</dbReference>
<dbReference type="PANTHER" id="PTHR33608:SF6">
    <property type="entry name" value="BLL2464 PROTEIN"/>
    <property type="match status" value="1"/>
</dbReference>
<organism evidence="3 4">
    <name type="scientific">Ramlibacter montanisoli</name>
    <dbReference type="NCBI Taxonomy" id="2732512"/>
    <lineage>
        <taxon>Bacteria</taxon>
        <taxon>Pseudomonadati</taxon>
        <taxon>Pseudomonadota</taxon>
        <taxon>Betaproteobacteria</taxon>
        <taxon>Burkholderiales</taxon>
        <taxon>Comamonadaceae</taxon>
        <taxon>Ramlibacter</taxon>
    </lineage>
</organism>
<comment type="caution">
    <text evidence="3">The sequence shown here is derived from an EMBL/GenBank/DDBJ whole genome shotgun (WGS) entry which is preliminary data.</text>
</comment>
<feature type="region of interest" description="Disordered" evidence="1">
    <location>
        <begin position="1"/>
        <end position="30"/>
    </location>
</feature>
<dbReference type="EMBL" id="JABFCS010000002">
    <property type="protein sequence ID" value="NNU45362.1"/>
    <property type="molecule type" value="Genomic_DNA"/>
</dbReference>
<dbReference type="InterPro" id="IPR002881">
    <property type="entry name" value="DUF58"/>
</dbReference>
<dbReference type="SUPFAM" id="SSF53300">
    <property type="entry name" value="vWA-like"/>
    <property type="match status" value="1"/>
</dbReference>
<gene>
    <name evidence="3" type="ORF">HK415_22690</name>
</gene>
<dbReference type="Gene3D" id="3.40.50.410">
    <property type="entry name" value="von Willebrand factor, type A domain"/>
    <property type="match status" value="1"/>
</dbReference>
<proteinExistence type="predicted"/>
<evidence type="ECO:0000313" key="3">
    <source>
        <dbReference type="EMBL" id="NNU45362.1"/>
    </source>
</evidence>
<reference evidence="3 4" key="2">
    <citation type="submission" date="2020-06" db="EMBL/GenBank/DDBJ databases">
        <title>Ramlibacter rhizophilus sp. nov., isolated from rhizosphere soil of national flower Mugunghwa from South Korea.</title>
        <authorList>
            <person name="Zheng-Fei Y."/>
            <person name="Huan T."/>
        </authorList>
    </citation>
    <scope>NUCLEOTIDE SEQUENCE [LARGE SCALE GENOMIC DNA]</scope>
    <source>
        <strain evidence="3 4">B156</strain>
    </source>
</reference>
<feature type="domain" description="DUF58" evidence="2">
    <location>
        <begin position="67"/>
        <end position="282"/>
    </location>
</feature>
<protein>
    <submittedName>
        <fullName evidence="3">DUF58 domain-containing protein</fullName>
    </submittedName>
</protein>
<dbReference type="PANTHER" id="PTHR33608">
    <property type="entry name" value="BLL2464 PROTEIN"/>
    <property type="match status" value="1"/>
</dbReference>
<accession>A0A849KAK7</accession>
<evidence type="ECO:0000256" key="1">
    <source>
        <dbReference type="SAM" id="MobiDB-lite"/>
    </source>
</evidence>
<evidence type="ECO:0000259" key="2">
    <source>
        <dbReference type="Pfam" id="PF01882"/>
    </source>
</evidence>
<dbReference type="Pfam" id="PF01882">
    <property type="entry name" value="DUF58"/>
    <property type="match status" value="1"/>
</dbReference>